<protein>
    <submittedName>
        <fullName evidence="1">Uncharacterized protein</fullName>
    </submittedName>
</protein>
<reference evidence="1 2" key="1">
    <citation type="submission" date="2019-05" db="EMBL/GenBank/DDBJ databases">
        <title>Emergence of the Ug99 lineage of the wheat stem rust pathogen through somatic hybridization.</title>
        <authorList>
            <person name="Li F."/>
            <person name="Upadhyaya N.M."/>
            <person name="Sperschneider J."/>
            <person name="Matny O."/>
            <person name="Nguyen-Phuc H."/>
            <person name="Mago R."/>
            <person name="Raley C."/>
            <person name="Miller M.E."/>
            <person name="Silverstein K.A.T."/>
            <person name="Henningsen E."/>
            <person name="Hirsch C.D."/>
            <person name="Visser B."/>
            <person name="Pretorius Z.A."/>
            <person name="Steffenson B.J."/>
            <person name="Schwessinger B."/>
            <person name="Dodds P.N."/>
            <person name="Figueroa M."/>
        </authorList>
    </citation>
    <scope>NUCLEOTIDE SEQUENCE [LARGE SCALE GENOMIC DNA]</scope>
    <source>
        <strain evidence="1 2">Ug99</strain>
    </source>
</reference>
<dbReference type="EMBL" id="VDEP01000080">
    <property type="protein sequence ID" value="KAA1132409.1"/>
    <property type="molecule type" value="Genomic_DNA"/>
</dbReference>
<organism evidence="1 2">
    <name type="scientific">Puccinia graminis f. sp. tritici</name>
    <dbReference type="NCBI Taxonomy" id="56615"/>
    <lineage>
        <taxon>Eukaryota</taxon>
        <taxon>Fungi</taxon>
        <taxon>Dikarya</taxon>
        <taxon>Basidiomycota</taxon>
        <taxon>Pucciniomycotina</taxon>
        <taxon>Pucciniomycetes</taxon>
        <taxon>Pucciniales</taxon>
        <taxon>Pucciniaceae</taxon>
        <taxon>Puccinia</taxon>
    </lineage>
</organism>
<evidence type="ECO:0000313" key="1">
    <source>
        <dbReference type="EMBL" id="KAA1132409.1"/>
    </source>
</evidence>
<gene>
    <name evidence="1" type="ORF">PGTUg99_000071</name>
</gene>
<sequence length="85" mass="9748">SPKPVCTTLSSHPGLTFLFLYKSQLYNFFQSLQPASNLRTVHPQFIRPQQTTILSRPRSSYSFKYPLCPSHSFHPLSPDHQSLIT</sequence>
<name>A0A5B0S4G4_PUCGR</name>
<accession>A0A5B0S4G4</accession>
<comment type="caution">
    <text evidence="1">The sequence shown here is derived from an EMBL/GenBank/DDBJ whole genome shotgun (WGS) entry which is preliminary data.</text>
</comment>
<dbReference type="AlphaFoldDB" id="A0A5B0S4G4"/>
<feature type="non-terminal residue" evidence="1">
    <location>
        <position position="1"/>
    </location>
</feature>
<evidence type="ECO:0000313" key="2">
    <source>
        <dbReference type="Proteomes" id="UP000325313"/>
    </source>
</evidence>
<proteinExistence type="predicted"/>
<dbReference type="Proteomes" id="UP000325313">
    <property type="component" value="Unassembled WGS sequence"/>
</dbReference>